<feature type="compositionally biased region" description="Acidic residues" evidence="1">
    <location>
        <begin position="1"/>
        <end position="13"/>
    </location>
</feature>
<sequence length="66" mass="7489">MGEWSEYFEDFPEENPANQQLKDARSPISNLATAIKQPKGQNQSELDALIKANKASFIKPKVKNKR</sequence>
<protein>
    <submittedName>
        <fullName evidence="2">Uncharacterized protein</fullName>
    </submittedName>
</protein>
<reference evidence="2 3" key="1">
    <citation type="submission" date="2018-07" db="EMBL/GenBank/DDBJ databases">
        <title>Genome sequencing of Moraxellaceae gen. HYN0046.</title>
        <authorList>
            <person name="Kim M."/>
            <person name="Yi H."/>
        </authorList>
    </citation>
    <scope>NUCLEOTIDE SEQUENCE [LARGE SCALE GENOMIC DNA]</scope>
    <source>
        <strain evidence="2 3">HYN0046</strain>
    </source>
</reference>
<feature type="region of interest" description="Disordered" evidence="1">
    <location>
        <begin position="1"/>
        <end position="23"/>
    </location>
</feature>
<evidence type="ECO:0000313" key="3">
    <source>
        <dbReference type="Proteomes" id="UP000253940"/>
    </source>
</evidence>
<evidence type="ECO:0000313" key="2">
    <source>
        <dbReference type="EMBL" id="AXI02812.1"/>
    </source>
</evidence>
<organism evidence="2 3">
    <name type="scientific">Aquirhabdus parva</name>
    <dbReference type="NCBI Taxonomy" id="2283318"/>
    <lineage>
        <taxon>Bacteria</taxon>
        <taxon>Pseudomonadati</taxon>
        <taxon>Pseudomonadota</taxon>
        <taxon>Gammaproteobacteria</taxon>
        <taxon>Moraxellales</taxon>
        <taxon>Moraxellaceae</taxon>
        <taxon>Aquirhabdus</taxon>
    </lineage>
</organism>
<dbReference type="EMBL" id="CP031222">
    <property type="protein sequence ID" value="AXI02812.1"/>
    <property type="molecule type" value="Genomic_DNA"/>
</dbReference>
<dbReference type="KEGG" id="mbah:HYN46_08170"/>
<accession>A0A345P6A3</accession>
<dbReference type="OrthoDB" id="8779896at2"/>
<dbReference type="AlphaFoldDB" id="A0A345P6A3"/>
<keyword evidence="3" id="KW-1185">Reference proteome</keyword>
<dbReference type="RefSeq" id="WP_114898922.1">
    <property type="nucleotide sequence ID" value="NZ_CP031222.1"/>
</dbReference>
<name>A0A345P6A3_9GAMM</name>
<evidence type="ECO:0000256" key="1">
    <source>
        <dbReference type="SAM" id="MobiDB-lite"/>
    </source>
</evidence>
<dbReference type="Proteomes" id="UP000253940">
    <property type="component" value="Chromosome"/>
</dbReference>
<gene>
    <name evidence="2" type="ORF">HYN46_08170</name>
</gene>
<proteinExistence type="predicted"/>